<evidence type="ECO:0000313" key="1">
    <source>
        <dbReference type="EMBL" id="CCC92056.1"/>
    </source>
</evidence>
<organism evidence="1">
    <name type="scientific">Trypanosoma congolense (strain IL3000)</name>
    <dbReference type="NCBI Taxonomy" id="1068625"/>
    <lineage>
        <taxon>Eukaryota</taxon>
        <taxon>Discoba</taxon>
        <taxon>Euglenozoa</taxon>
        <taxon>Kinetoplastea</taxon>
        <taxon>Metakinetoplastina</taxon>
        <taxon>Trypanosomatida</taxon>
        <taxon>Trypanosomatidae</taxon>
        <taxon>Trypanosoma</taxon>
        <taxon>Nannomonas</taxon>
    </lineage>
</organism>
<sequence>MRHSETQDTGAVALLAQSVERTALNRVVVGSSPTGGAFLTGQMGLTVSGPAEERSPVGHSAAACAVHLSGMVRVRCSEAKQRRFPHAVPRAFSFGAAHWRRSSRAGFWVHTVGTITPQG</sequence>
<proteinExistence type="predicted"/>
<dbReference type="EMBL" id="HE575321">
    <property type="protein sequence ID" value="CCC92056.1"/>
    <property type="molecule type" value="Genomic_DNA"/>
</dbReference>
<protein>
    <submittedName>
        <fullName evidence="1">Uncharacterized protein</fullName>
    </submittedName>
</protein>
<reference evidence="1" key="1">
    <citation type="journal article" date="2012" name="Proc. Natl. Acad. Sci. U.S.A.">
        <title>Antigenic diversity is generated by distinct evolutionary mechanisms in African trypanosome species.</title>
        <authorList>
            <person name="Jackson A.P."/>
            <person name="Berry A."/>
            <person name="Aslett M."/>
            <person name="Allison H.C."/>
            <person name="Burton P."/>
            <person name="Vavrova-Anderson J."/>
            <person name="Brown R."/>
            <person name="Browne H."/>
            <person name="Corton N."/>
            <person name="Hauser H."/>
            <person name="Gamble J."/>
            <person name="Gilderthorp R."/>
            <person name="Marcello L."/>
            <person name="McQuillan J."/>
            <person name="Otto T.D."/>
            <person name="Quail M.A."/>
            <person name="Sanders M.J."/>
            <person name="van Tonder A."/>
            <person name="Ginger M.L."/>
            <person name="Field M.C."/>
            <person name="Barry J.D."/>
            <person name="Hertz-Fowler C."/>
            <person name="Berriman M."/>
        </authorList>
    </citation>
    <scope>NUCLEOTIDE SEQUENCE</scope>
    <source>
        <strain evidence="1">IL3000</strain>
    </source>
</reference>
<dbReference type="AlphaFoldDB" id="G0URP4"/>
<name>G0URP4_TRYCI</name>
<accession>G0URP4</accession>
<dbReference type="AntiFam" id="ANF00010">
    <property type="entry name" value="tRNA translation"/>
</dbReference>
<gene>
    <name evidence="1" type="ORF">TCIL3000_8_2750</name>
</gene>